<dbReference type="AlphaFoldDB" id="A0A8T2XVT3"/>
<evidence type="ECO:0000256" key="3">
    <source>
        <dbReference type="ARBA" id="ARBA00022723"/>
    </source>
</evidence>
<sequence>MSFTGTQQKCKACEKTVYPMELLSADGVAYHKTCFKCFHCKGTLKLSNYSSMEGVLYCKPHFEQLFKETGNFNKNFLSPAKSAEKLNPELVNVPCNTVCIWHLFIISEFHLWILKCCGSLILYGCAVFRQGHLAKLLACFQGHKKSALLAVKLLIRSRR</sequence>
<name>A0A8T2XVT3_POPDE</name>
<keyword evidence="3 8" id="KW-0479">Metal-binding</keyword>
<evidence type="ECO:0000256" key="1">
    <source>
        <dbReference type="ARBA" id="ARBA00004245"/>
    </source>
</evidence>
<dbReference type="EMBL" id="JACEGQ020000010">
    <property type="protein sequence ID" value="KAH8496957.1"/>
    <property type="molecule type" value="Genomic_DNA"/>
</dbReference>
<dbReference type="GO" id="GO:0051015">
    <property type="term" value="F:actin filament binding"/>
    <property type="evidence" value="ECO:0007669"/>
    <property type="project" value="UniProtKB-ARBA"/>
</dbReference>
<dbReference type="GO" id="GO:0051017">
    <property type="term" value="P:actin filament bundle assembly"/>
    <property type="evidence" value="ECO:0007669"/>
    <property type="project" value="UniProtKB-ARBA"/>
</dbReference>
<dbReference type="PROSITE" id="PS50023">
    <property type="entry name" value="LIM_DOMAIN_2"/>
    <property type="match status" value="1"/>
</dbReference>
<keyword evidence="4 8" id="KW-0862">Zinc</keyword>
<dbReference type="FunFam" id="2.10.110.10:FF:000002">
    <property type="entry name" value="LIM domain and actin-binding 1"/>
    <property type="match status" value="1"/>
</dbReference>
<gene>
    <name evidence="10" type="ORF">H0E87_019615</name>
</gene>
<keyword evidence="6" id="KW-0009">Actin-binding</keyword>
<keyword evidence="11" id="KW-1185">Reference proteome</keyword>
<dbReference type="CDD" id="cd09440">
    <property type="entry name" value="LIM1_SF3"/>
    <property type="match status" value="1"/>
</dbReference>
<dbReference type="SMART" id="SM00132">
    <property type="entry name" value="LIM"/>
    <property type="match status" value="1"/>
</dbReference>
<dbReference type="PANTHER" id="PTHR24206">
    <property type="entry name" value="OS06G0237300 PROTEIN"/>
    <property type="match status" value="1"/>
</dbReference>
<comment type="subcellular location">
    <subcellularLocation>
        <location evidence="1">Cytoplasm</location>
        <location evidence="1">Cytoskeleton</location>
    </subcellularLocation>
</comment>
<comment type="caution">
    <text evidence="10">The sequence shown here is derived from an EMBL/GenBank/DDBJ whole genome shotgun (WGS) entry which is preliminary data.</text>
</comment>
<dbReference type="GO" id="GO:0005856">
    <property type="term" value="C:cytoskeleton"/>
    <property type="evidence" value="ECO:0007669"/>
    <property type="project" value="UniProtKB-SubCell"/>
</dbReference>
<keyword evidence="7" id="KW-0963">Cytoplasm</keyword>
<proteinExistence type="predicted"/>
<dbReference type="InterPro" id="IPR001781">
    <property type="entry name" value="Znf_LIM"/>
</dbReference>
<dbReference type="PROSITE" id="PS00478">
    <property type="entry name" value="LIM_DOMAIN_1"/>
    <property type="match status" value="1"/>
</dbReference>
<dbReference type="GO" id="GO:0046872">
    <property type="term" value="F:metal ion binding"/>
    <property type="evidence" value="ECO:0007669"/>
    <property type="project" value="UniProtKB-KW"/>
</dbReference>
<evidence type="ECO:0000256" key="5">
    <source>
        <dbReference type="ARBA" id="ARBA00023038"/>
    </source>
</evidence>
<keyword evidence="5 8" id="KW-0440">LIM domain</keyword>
<organism evidence="10 11">
    <name type="scientific">Populus deltoides</name>
    <name type="common">Eastern poplar</name>
    <name type="synonym">Eastern cottonwood</name>
    <dbReference type="NCBI Taxonomy" id="3696"/>
    <lineage>
        <taxon>Eukaryota</taxon>
        <taxon>Viridiplantae</taxon>
        <taxon>Streptophyta</taxon>
        <taxon>Embryophyta</taxon>
        <taxon>Tracheophyta</taxon>
        <taxon>Spermatophyta</taxon>
        <taxon>Magnoliopsida</taxon>
        <taxon>eudicotyledons</taxon>
        <taxon>Gunneridae</taxon>
        <taxon>Pentapetalae</taxon>
        <taxon>rosids</taxon>
        <taxon>fabids</taxon>
        <taxon>Malpighiales</taxon>
        <taxon>Salicaceae</taxon>
        <taxon>Saliceae</taxon>
        <taxon>Populus</taxon>
    </lineage>
</organism>
<keyword evidence="7" id="KW-0206">Cytoskeleton</keyword>
<protein>
    <recommendedName>
        <fullName evidence="9">LIM zinc-binding domain-containing protein</fullName>
    </recommendedName>
</protein>
<feature type="domain" description="LIM zinc-binding" evidence="9">
    <location>
        <begin position="8"/>
        <end position="68"/>
    </location>
</feature>
<comment type="subunit">
    <text evidence="2">Interacts with F-actin.</text>
</comment>
<dbReference type="Gene3D" id="2.10.110.10">
    <property type="entry name" value="Cysteine Rich Protein"/>
    <property type="match status" value="1"/>
</dbReference>
<evidence type="ECO:0000256" key="8">
    <source>
        <dbReference type="PROSITE-ProRule" id="PRU00125"/>
    </source>
</evidence>
<evidence type="ECO:0000256" key="4">
    <source>
        <dbReference type="ARBA" id="ARBA00022833"/>
    </source>
</evidence>
<dbReference type="Proteomes" id="UP000807159">
    <property type="component" value="Chromosome 10"/>
</dbReference>
<reference evidence="10" key="1">
    <citation type="journal article" date="2021" name="J. Hered.">
        <title>Genome Assembly of Salicaceae Populus deltoides (Eastern Cottonwood) I-69 Based on Nanopore Sequencing and Hi-C Technologies.</title>
        <authorList>
            <person name="Bai S."/>
            <person name="Wu H."/>
            <person name="Zhang J."/>
            <person name="Pan Z."/>
            <person name="Zhao W."/>
            <person name="Li Z."/>
            <person name="Tong C."/>
        </authorList>
    </citation>
    <scope>NUCLEOTIDE SEQUENCE</scope>
    <source>
        <tissue evidence="10">Leaf</tissue>
    </source>
</reference>
<dbReference type="SUPFAM" id="SSF57716">
    <property type="entry name" value="Glucocorticoid receptor-like (DNA-binding domain)"/>
    <property type="match status" value="2"/>
</dbReference>
<evidence type="ECO:0000256" key="2">
    <source>
        <dbReference type="ARBA" id="ARBA00011385"/>
    </source>
</evidence>
<evidence type="ECO:0000313" key="10">
    <source>
        <dbReference type="EMBL" id="KAH8496957.1"/>
    </source>
</evidence>
<evidence type="ECO:0000256" key="7">
    <source>
        <dbReference type="ARBA" id="ARBA00023212"/>
    </source>
</evidence>
<evidence type="ECO:0000259" key="9">
    <source>
        <dbReference type="PROSITE" id="PS50023"/>
    </source>
</evidence>
<evidence type="ECO:0000313" key="11">
    <source>
        <dbReference type="Proteomes" id="UP000807159"/>
    </source>
</evidence>
<accession>A0A8T2XVT3</accession>
<dbReference type="Pfam" id="PF00412">
    <property type="entry name" value="LIM"/>
    <property type="match status" value="1"/>
</dbReference>
<evidence type="ECO:0000256" key="6">
    <source>
        <dbReference type="ARBA" id="ARBA00023203"/>
    </source>
</evidence>